<keyword evidence="3" id="KW-0255">Endonuclease</keyword>
<evidence type="ECO:0000313" key="3">
    <source>
        <dbReference type="EMBL" id="MFG3816663.1"/>
    </source>
</evidence>
<keyword evidence="3" id="KW-0378">Hydrolase</keyword>
<dbReference type="EMBL" id="JAZAQF010000017">
    <property type="protein sequence ID" value="MFG3816663.1"/>
    <property type="molecule type" value="Genomic_DNA"/>
</dbReference>
<dbReference type="PANTHER" id="PTHR33352:SF3">
    <property type="entry name" value="SLR1612 PROTEIN"/>
    <property type="match status" value="1"/>
</dbReference>
<feature type="coiled-coil region" evidence="1">
    <location>
        <begin position="207"/>
        <end position="251"/>
    </location>
</feature>
<dbReference type="Pfam" id="PF05685">
    <property type="entry name" value="Uma2"/>
    <property type="match status" value="1"/>
</dbReference>
<name>A0ABW7C9N7_9CYAN</name>
<sequence length="258" mass="29670">MLPLSLEVSAELLDSLPPIDELPDSDDTPVDNEDQYFIPGVLLMLLNYIWRHREDWFFSGDMGIYHTTGSNPRVPVIPDAFLSIGVDRRKDGKSRRSYITWTENNIPPILTLEMVSHTPGGEYDSKMAIYAGLGVLYYVIYNPEFWQRDGHDPFEVYKLVDGAYQRQSGEPCWMPEIGLGIGRDRLVDDPFDREVLTWYDARGQRYRSEAEVERDRAAAERQRAAIEAQRADEAQQRADRLAERLRELGIDPEAIESD</sequence>
<evidence type="ECO:0000256" key="1">
    <source>
        <dbReference type="SAM" id="Coils"/>
    </source>
</evidence>
<dbReference type="InterPro" id="IPR008538">
    <property type="entry name" value="Uma2"/>
</dbReference>
<keyword evidence="4" id="KW-1185">Reference proteome</keyword>
<proteinExistence type="predicted"/>
<dbReference type="Proteomes" id="UP001604335">
    <property type="component" value="Unassembled WGS sequence"/>
</dbReference>
<dbReference type="RefSeq" id="WP_393010717.1">
    <property type="nucleotide sequence ID" value="NZ_JAZAQF010000017.1"/>
</dbReference>
<organism evidence="3 4">
    <name type="scientific">Limnothrix redekei LRLZ20PSL1</name>
    <dbReference type="NCBI Taxonomy" id="3112953"/>
    <lineage>
        <taxon>Bacteria</taxon>
        <taxon>Bacillati</taxon>
        <taxon>Cyanobacteriota</taxon>
        <taxon>Cyanophyceae</taxon>
        <taxon>Pseudanabaenales</taxon>
        <taxon>Pseudanabaenaceae</taxon>
        <taxon>Limnothrix</taxon>
    </lineage>
</organism>
<feature type="domain" description="Putative restriction endonuclease" evidence="2">
    <location>
        <begin position="48"/>
        <end position="169"/>
    </location>
</feature>
<keyword evidence="1" id="KW-0175">Coiled coil</keyword>
<dbReference type="InterPro" id="IPR011335">
    <property type="entry name" value="Restrct_endonuc-II-like"/>
</dbReference>
<dbReference type="CDD" id="cd06260">
    <property type="entry name" value="DUF820-like"/>
    <property type="match status" value="1"/>
</dbReference>
<gene>
    <name evidence="3" type="ORF">VPK24_03360</name>
</gene>
<dbReference type="GO" id="GO:0004519">
    <property type="term" value="F:endonuclease activity"/>
    <property type="evidence" value="ECO:0007669"/>
    <property type="project" value="UniProtKB-KW"/>
</dbReference>
<protein>
    <submittedName>
        <fullName evidence="3">Uma2 family endonuclease</fullName>
    </submittedName>
</protein>
<reference evidence="4" key="1">
    <citation type="journal article" date="2024" name="Algal Res.">
        <title>Biochemical, toxicological and genomic investigation of a high-biomass producing Limnothrix strain isolated from Italian shallow drinking water reservoir.</title>
        <authorList>
            <person name="Simonazzi M."/>
            <person name="Shishido T.K."/>
            <person name="Delbaje E."/>
            <person name="Wahlsten M."/>
            <person name="Fewer D.P."/>
            <person name="Sivonen K."/>
            <person name="Pezzolesi L."/>
            <person name="Pistocchi R."/>
        </authorList>
    </citation>
    <scope>NUCLEOTIDE SEQUENCE [LARGE SCALE GENOMIC DNA]</scope>
    <source>
        <strain evidence="4">LRLZ20PSL1</strain>
    </source>
</reference>
<dbReference type="SUPFAM" id="SSF52980">
    <property type="entry name" value="Restriction endonuclease-like"/>
    <property type="match status" value="1"/>
</dbReference>
<dbReference type="PANTHER" id="PTHR33352">
    <property type="entry name" value="SLR1095 PROTEIN"/>
    <property type="match status" value="1"/>
</dbReference>
<evidence type="ECO:0000313" key="4">
    <source>
        <dbReference type="Proteomes" id="UP001604335"/>
    </source>
</evidence>
<accession>A0ABW7C9N7</accession>
<evidence type="ECO:0000259" key="2">
    <source>
        <dbReference type="Pfam" id="PF05685"/>
    </source>
</evidence>
<keyword evidence="3" id="KW-0540">Nuclease</keyword>
<comment type="caution">
    <text evidence="3">The sequence shown here is derived from an EMBL/GenBank/DDBJ whole genome shotgun (WGS) entry which is preliminary data.</text>
</comment>